<organism evidence="1 2">
    <name type="scientific">Candidatus Methanoperedens nitratireducens</name>
    <dbReference type="NCBI Taxonomy" id="1392998"/>
    <lineage>
        <taxon>Archaea</taxon>
        <taxon>Methanobacteriati</taxon>
        <taxon>Methanobacteriota</taxon>
        <taxon>Stenosarchaea group</taxon>
        <taxon>Methanomicrobia</taxon>
        <taxon>Methanosarcinales</taxon>
        <taxon>ANME-2 cluster</taxon>
        <taxon>Candidatus Methanoperedentaceae</taxon>
        <taxon>Candidatus Methanoperedens</taxon>
    </lineage>
</organism>
<protein>
    <recommendedName>
        <fullName evidence="3">AbrB/MazE/SpoVT family DNA-binding domain-containing protein</fullName>
    </recommendedName>
</protein>
<name>A0A062VAX9_9EURY</name>
<dbReference type="AlphaFoldDB" id="A0A062VAX9"/>
<keyword evidence="2" id="KW-1185">Reference proteome</keyword>
<sequence length="73" mass="8405">MCDVLEGKGKIVNRPTRTRKETYDKFFCYIPTNVAKDSGFPFEEGEDVLVVVDPARKEVILRKLPSREDVEKT</sequence>
<evidence type="ECO:0000313" key="2">
    <source>
        <dbReference type="Proteomes" id="UP000027153"/>
    </source>
</evidence>
<gene>
    <name evidence="1" type="ORF">ANME2D_01309</name>
</gene>
<dbReference type="Proteomes" id="UP000027153">
    <property type="component" value="Unassembled WGS sequence"/>
</dbReference>
<comment type="caution">
    <text evidence="1">The sequence shown here is derived from an EMBL/GenBank/DDBJ whole genome shotgun (WGS) entry which is preliminary data.</text>
</comment>
<dbReference type="RefSeq" id="WP_048089883.1">
    <property type="nucleotide sequence ID" value="NZ_JMIY01000002.1"/>
</dbReference>
<reference evidence="1 2" key="1">
    <citation type="journal article" date="2013" name="Nature">
        <title>Anaerobic oxidation of methane coupled to nitrate reduction in a novel archaeal lineage.</title>
        <authorList>
            <person name="Haroon M.F."/>
            <person name="Hu S."/>
            <person name="Shi Y."/>
            <person name="Imelfort M."/>
            <person name="Keller J."/>
            <person name="Hugenholtz P."/>
            <person name="Yuan Z."/>
            <person name="Tyson G.W."/>
        </authorList>
    </citation>
    <scope>NUCLEOTIDE SEQUENCE [LARGE SCALE GENOMIC DNA]</scope>
    <source>
        <strain evidence="1 2">ANME-2d</strain>
    </source>
</reference>
<proteinExistence type="predicted"/>
<accession>A0A062VAX9</accession>
<dbReference type="EMBL" id="JMIY01000002">
    <property type="protein sequence ID" value="KCZ72874.1"/>
    <property type="molecule type" value="Genomic_DNA"/>
</dbReference>
<evidence type="ECO:0008006" key="3">
    <source>
        <dbReference type="Google" id="ProtNLM"/>
    </source>
</evidence>
<dbReference type="OrthoDB" id="109602at2157"/>
<evidence type="ECO:0000313" key="1">
    <source>
        <dbReference type="EMBL" id="KCZ72874.1"/>
    </source>
</evidence>